<dbReference type="Proteomes" id="UP000285190">
    <property type="component" value="Unassembled WGS sequence"/>
</dbReference>
<sequence length="127" mass="14523">MQKFRKHALAESRRAAPALRRISPCLAANSLSGDVCSKPPFNEQRILPDGLHANERLPNGDADFPLRWSWIEAAHWPYSSIHRDIARGHLNAVREFFRKEEMDEWASSFWEDAGLCSQPYCAALRFG</sequence>
<gene>
    <name evidence="1" type="ORF">D3870_20605</name>
</gene>
<comment type="caution">
    <text evidence="1">The sequence shown here is derived from an EMBL/GenBank/DDBJ whole genome shotgun (WGS) entry which is preliminary data.</text>
</comment>
<protein>
    <submittedName>
        <fullName evidence="1">Uncharacterized protein</fullName>
    </submittedName>
</protein>
<accession>A0A418WVS1</accession>
<organism evidence="1 2">
    <name type="scientific">Noviherbaspirillum cavernae</name>
    <dbReference type="NCBI Taxonomy" id="2320862"/>
    <lineage>
        <taxon>Bacteria</taxon>
        <taxon>Pseudomonadati</taxon>
        <taxon>Pseudomonadota</taxon>
        <taxon>Betaproteobacteria</taxon>
        <taxon>Burkholderiales</taxon>
        <taxon>Oxalobacteraceae</taxon>
        <taxon>Noviherbaspirillum</taxon>
    </lineage>
</organism>
<reference evidence="1 2" key="1">
    <citation type="submission" date="2018-09" db="EMBL/GenBank/DDBJ databases">
        <authorList>
            <person name="Zhu H."/>
        </authorList>
    </citation>
    <scope>NUCLEOTIDE SEQUENCE [LARGE SCALE GENOMIC DNA]</scope>
    <source>
        <strain evidence="1 2">K2R10-39</strain>
    </source>
</reference>
<name>A0A418WVS1_9BURK</name>
<proteinExistence type="predicted"/>
<dbReference type="EMBL" id="QYUN01000003">
    <property type="protein sequence ID" value="RJF96790.1"/>
    <property type="molecule type" value="Genomic_DNA"/>
</dbReference>
<keyword evidence="2" id="KW-1185">Reference proteome</keyword>
<evidence type="ECO:0000313" key="2">
    <source>
        <dbReference type="Proteomes" id="UP000285190"/>
    </source>
</evidence>
<evidence type="ECO:0000313" key="1">
    <source>
        <dbReference type="EMBL" id="RJF96790.1"/>
    </source>
</evidence>
<dbReference type="AlphaFoldDB" id="A0A418WVS1"/>